<sequence length="253" mass="27907">MNLKHFITGVFMLLILFGLSCTPYKNVPYFQDLRRDTVTSEPIVNFTPSTIQAGDQLGVHVISQSKEADAIFNPATEVNSVNALTSPMLNYIVDSEGSIHMPLIGAVKASGQSTLALSKHLETQLSTYLKNPVVKVTVQNFKVSVFGDVKTPGSFNVPNERMTIPEVISLAGDLNVTGLRVIMLIRETNGKREYIPIDLRSKKLFTSPYYYLQKNDVIYVQPNKARAANDGTTFQQASLIISVLSIIALLIAR</sequence>
<keyword evidence="4" id="KW-1134">Transmembrane beta strand</keyword>
<feature type="domain" description="Polysaccharide export protein N-terminal" evidence="15">
    <location>
        <begin position="50"/>
        <end position="139"/>
    </location>
</feature>
<keyword evidence="12" id="KW-0564">Palmitate</keyword>
<evidence type="ECO:0000256" key="12">
    <source>
        <dbReference type="ARBA" id="ARBA00023139"/>
    </source>
</evidence>
<evidence type="ECO:0000259" key="15">
    <source>
        <dbReference type="Pfam" id="PF02563"/>
    </source>
</evidence>
<evidence type="ECO:0000256" key="10">
    <source>
        <dbReference type="ARBA" id="ARBA00023114"/>
    </source>
</evidence>
<gene>
    <name evidence="17" type="ORF">GS398_19200</name>
</gene>
<evidence type="ECO:0000313" key="18">
    <source>
        <dbReference type="Proteomes" id="UP000451233"/>
    </source>
</evidence>
<dbReference type="InterPro" id="IPR003715">
    <property type="entry name" value="Poly_export_N"/>
</dbReference>
<evidence type="ECO:0000256" key="5">
    <source>
        <dbReference type="ARBA" id="ARBA00022597"/>
    </source>
</evidence>
<dbReference type="Proteomes" id="UP000451233">
    <property type="component" value="Unassembled WGS sequence"/>
</dbReference>
<accession>A0A7K1Y2C6</accession>
<evidence type="ECO:0000256" key="1">
    <source>
        <dbReference type="ARBA" id="ARBA00004571"/>
    </source>
</evidence>
<keyword evidence="8" id="KW-0625">Polysaccharide transport</keyword>
<comment type="caution">
    <text evidence="17">The sequence shown here is derived from an EMBL/GenBank/DDBJ whole genome shotgun (WGS) entry which is preliminary data.</text>
</comment>
<dbReference type="GO" id="GO:0015159">
    <property type="term" value="F:polysaccharide transmembrane transporter activity"/>
    <property type="evidence" value="ECO:0007669"/>
    <property type="project" value="InterPro"/>
</dbReference>
<evidence type="ECO:0000256" key="4">
    <source>
        <dbReference type="ARBA" id="ARBA00022452"/>
    </source>
</evidence>
<keyword evidence="18" id="KW-1185">Reference proteome</keyword>
<keyword evidence="3" id="KW-0813">Transport</keyword>
<dbReference type="Pfam" id="PF22461">
    <property type="entry name" value="SLBB_2"/>
    <property type="match status" value="1"/>
</dbReference>
<reference evidence="17 18" key="1">
    <citation type="submission" date="2019-11" db="EMBL/GenBank/DDBJ databases">
        <title>Pedobacter sp. HMF7056 Genome sequencing and assembly.</title>
        <authorList>
            <person name="Kang H."/>
            <person name="Kim H."/>
            <person name="Joh K."/>
        </authorList>
    </citation>
    <scope>NUCLEOTIDE SEQUENCE [LARGE SCALE GENOMIC DNA]</scope>
    <source>
        <strain evidence="17 18">HMF7056</strain>
    </source>
</reference>
<evidence type="ECO:0000259" key="16">
    <source>
        <dbReference type="Pfam" id="PF22461"/>
    </source>
</evidence>
<evidence type="ECO:0000256" key="2">
    <source>
        <dbReference type="ARBA" id="ARBA00009450"/>
    </source>
</evidence>
<keyword evidence="14" id="KW-0449">Lipoprotein</keyword>
<comment type="similarity">
    <text evidence="2">Belongs to the BexD/CtrA/VexA family.</text>
</comment>
<dbReference type="Gene3D" id="3.30.1950.10">
    <property type="entry name" value="wza like domain"/>
    <property type="match status" value="1"/>
</dbReference>
<evidence type="ECO:0000256" key="14">
    <source>
        <dbReference type="ARBA" id="ARBA00023288"/>
    </source>
</evidence>
<dbReference type="Pfam" id="PF02563">
    <property type="entry name" value="Poly_export"/>
    <property type="match status" value="1"/>
</dbReference>
<evidence type="ECO:0000256" key="11">
    <source>
        <dbReference type="ARBA" id="ARBA00023136"/>
    </source>
</evidence>
<keyword evidence="7" id="KW-0732">Signal</keyword>
<dbReference type="Gene3D" id="3.10.560.10">
    <property type="entry name" value="Outer membrane lipoprotein wza domain like"/>
    <property type="match status" value="1"/>
</dbReference>
<dbReference type="GO" id="GO:0015288">
    <property type="term" value="F:porin activity"/>
    <property type="evidence" value="ECO:0007669"/>
    <property type="project" value="UniProtKB-KW"/>
</dbReference>
<evidence type="ECO:0000256" key="8">
    <source>
        <dbReference type="ARBA" id="ARBA00023047"/>
    </source>
</evidence>
<dbReference type="GO" id="GO:0009279">
    <property type="term" value="C:cell outer membrane"/>
    <property type="evidence" value="ECO:0007669"/>
    <property type="project" value="UniProtKB-SubCell"/>
</dbReference>
<keyword evidence="10" id="KW-0626">Porin</keyword>
<evidence type="ECO:0000256" key="13">
    <source>
        <dbReference type="ARBA" id="ARBA00023237"/>
    </source>
</evidence>
<name>A0A7K1Y2C6_9SPHI</name>
<keyword evidence="13" id="KW-0998">Cell outer membrane</keyword>
<feature type="domain" description="SLBB" evidence="16">
    <location>
        <begin position="142"/>
        <end position="220"/>
    </location>
</feature>
<evidence type="ECO:0000256" key="7">
    <source>
        <dbReference type="ARBA" id="ARBA00022729"/>
    </source>
</evidence>
<dbReference type="AlphaFoldDB" id="A0A7K1Y2C6"/>
<dbReference type="InterPro" id="IPR054765">
    <property type="entry name" value="SLBB_dom"/>
</dbReference>
<dbReference type="EMBL" id="WVHS01000005">
    <property type="protein sequence ID" value="MXV17434.1"/>
    <property type="molecule type" value="Genomic_DNA"/>
</dbReference>
<dbReference type="InterPro" id="IPR049712">
    <property type="entry name" value="Poly_export"/>
</dbReference>
<evidence type="ECO:0000256" key="3">
    <source>
        <dbReference type="ARBA" id="ARBA00022448"/>
    </source>
</evidence>
<organism evidence="17 18">
    <name type="scientific">Hufsiella ginkgonis</name>
    <dbReference type="NCBI Taxonomy" id="2695274"/>
    <lineage>
        <taxon>Bacteria</taxon>
        <taxon>Pseudomonadati</taxon>
        <taxon>Bacteroidota</taxon>
        <taxon>Sphingobacteriia</taxon>
        <taxon>Sphingobacteriales</taxon>
        <taxon>Sphingobacteriaceae</taxon>
        <taxon>Hufsiella</taxon>
    </lineage>
</organism>
<evidence type="ECO:0000256" key="9">
    <source>
        <dbReference type="ARBA" id="ARBA00023065"/>
    </source>
</evidence>
<dbReference type="GO" id="GO:0046930">
    <property type="term" value="C:pore complex"/>
    <property type="evidence" value="ECO:0007669"/>
    <property type="project" value="UniProtKB-KW"/>
</dbReference>
<dbReference type="GO" id="GO:0006811">
    <property type="term" value="P:monoatomic ion transport"/>
    <property type="evidence" value="ECO:0007669"/>
    <property type="project" value="UniProtKB-KW"/>
</dbReference>
<keyword evidence="11" id="KW-0472">Membrane</keyword>
<dbReference type="PROSITE" id="PS51257">
    <property type="entry name" value="PROKAR_LIPOPROTEIN"/>
    <property type="match status" value="1"/>
</dbReference>
<keyword evidence="9" id="KW-0406">Ion transport</keyword>
<evidence type="ECO:0000313" key="17">
    <source>
        <dbReference type="EMBL" id="MXV17434.1"/>
    </source>
</evidence>
<keyword evidence="6" id="KW-0812">Transmembrane</keyword>
<dbReference type="PANTHER" id="PTHR33619">
    <property type="entry name" value="POLYSACCHARIDE EXPORT PROTEIN GFCE-RELATED"/>
    <property type="match status" value="1"/>
</dbReference>
<dbReference type="PANTHER" id="PTHR33619:SF3">
    <property type="entry name" value="POLYSACCHARIDE EXPORT PROTEIN GFCE-RELATED"/>
    <property type="match status" value="1"/>
</dbReference>
<evidence type="ECO:0000256" key="6">
    <source>
        <dbReference type="ARBA" id="ARBA00022692"/>
    </source>
</evidence>
<proteinExistence type="inferred from homology"/>
<protein>
    <submittedName>
        <fullName evidence="17">Polysaccharide export protein</fullName>
    </submittedName>
</protein>
<dbReference type="RefSeq" id="WP_160908443.1">
    <property type="nucleotide sequence ID" value="NZ_WVHS01000005.1"/>
</dbReference>
<keyword evidence="5" id="KW-0762">Sugar transport</keyword>
<comment type="subcellular location">
    <subcellularLocation>
        <location evidence="1">Cell outer membrane</location>
        <topology evidence="1">Multi-pass membrane protein</topology>
    </subcellularLocation>
</comment>